<proteinExistence type="predicted"/>
<accession>A0ABT5WGF5</accession>
<protein>
    <submittedName>
        <fullName evidence="1">Uncharacterized protein</fullName>
    </submittedName>
</protein>
<reference evidence="1" key="1">
    <citation type="submission" date="2023-01" db="EMBL/GenBank/DDBJ databases">
        <title>Psychroserpens sp. MSW6 and Marinomonas sp. RSW2, isolated from seawater.</title>
        <authorList>
            <person name="Kristyanto S."/>
            <person name="Jung J."/>
            <person name="Kim J.M."/>
            <person name="Jeon C.O."/>
        </authorList>
    </citation>
    <scope>NUCLEOTIDE SEQUENCE</scope>
    <source>
        <strain evidence="1">RSW2</strain>
    </source>
</reference>
<dbReference type="Proteomes" id="UP001139522">
    <property type="component" value="Unassembled WGS sequence"/>
</dbReference>
<dbReference type="EMBL" id="JAMZEG020000003">
    <property type="protein sequence ID" value="MDE8603911.1"/>
    <property type="molecule type" value="Genomic_DNA"/>
</dbReference>
<comment type="caution">
    <text evidence="1">The sequence shown here is derived from an EMBL/GenBank/DDBJ whole genome shotgun (WGS) entry which is preliminary data.</text>
</comment>
<dbReference type="RefSeq" id="WP_255896403.1">
    <property type="nucleotide sequence ID" value="NZ_JAMZEG020000003.1"/>
</dbReference>
<dbReference type="Pfam" id="PF26151">
    <property type="entry name" value="AcrIF11_ADP_ribosyl"/>
    <property type="match status" value="1"/>
</dbReference>
<keyword evidence="2" id="KW-1185">Reference proteome</keyword>
<evidence type="ECO:0000313" key="2">
    <source>
        <dbReference type="Proteomes" id="UP001139522"/>
    </source>
</evidence>
<evidence type="ECO:0000313" key="1">
    <source>
        <dbReference type="EMBL" id="MDE8603911.1"/>
    </source>
</evidence>
<gene>
    <name evidence="1" type="ORF">M3I01_013490</name>
</gene>
<organism evidence="1 2">
    <name type="scientific">Marinomonas maritima</name>
    <dbReference type="NCBI Taxonomy" id="2940935"/>
    <lineage>
        <taxon>Bacteria</taxon>
        <taxon>Pseudomonadati</taxon>
        <taxon>Pseudomonadota</taxon>
        <taxon>Gammaproteobacteria</taxon>
        <taxon>Oceanospirillales</taxon>
        <taxon>Oceanospirillaceae</taxon>
        <taxon>Marinomonas</taxon>
    </lineage>
</organism>
<dbReference type="CDD" id="cd22580">
    <property type="entry name" value="AcrIF11"/>
    <property type="match status" value="1"/>
</dbReference>
<name>A0ABT5WGF5_9GAMM</name>
<sequence length="143" mass="16429">MKIFHTSPVEIKAINTLGLFGDCLFFSNDVYTMTASSTVYTYSMEIEDEDFIDVSELYDEEVIKDICETLEVEEDDAERMLDGRDTAFDHGKDGEDDWWIQRIQGECAKKMGYKACKAFDEQGTVYIIPMLGRESELTLEETN</sequence>
<dbReference type="InterPro" id="IPR058829">
    <property type="entry name" value="AcrIF11-like"/>
</dbReference>